<evidence type="ECO:0000256" key="6">
    <source>
        <dbReference type="SAM" id="Phobius"/>
    </source>
</evidence>
<dbReference type="CDD" id="cd17321">
    <property type="entry name" value="MFS_MMR_MDR_like"/>
    <property type="match status" value="1"/>
</dbReference>
<dbReference type="EMBL" id="CP003563">
    <property type="protein sequence ID" value="AFL51209.1"/>
    <property type="molecule type" value="Genomic_DNA"/>
</dbReference>
<protein>
    <submittedName>
        <fullName evidence="8">Putative transmembrane efflux protein</fullName>
    </submittedName>
</protein>
<name>I3X5Q3_SINF2</name>
<dbReference type="SUPFAM" id="SSF103473">
    <property type="entry name" value="MFS general substrate transporter"/>
    <property type="match status" value="1"/>
</dbReference>
<organism evidence="8 9">
    <name type="scientific">Sinorhizobium fredii (strain USDA 257)</name>
    <dbReference type="NCBI Taxonomy" id="1185652"/>
    <lineage>
        <taxon>Bacteria</taxon>
        <taxon>Pseudomonadati</taxon>
        <taxon>Pseudomonadota</taxon>
        <taxon>Alphaproteobacteria</taxon>
        <taxon>Hyphomicrobiales</taxon>
        <taxon>Rhizobiaceae</taxon>
        <taxon>Sinorhizobium/Ensifer group</taxon>
        <taxon>Sinorhizobium</taxon>
    </lineage>
</organism>
<proteinExistence type="predicted"/>
<feature type="transmembrane region" description="Helical" evidence="6">
    <location>
        <begin position="342"/>
        <end position="360"/>
    </location>
</feature>
<evidence type="ECO:0000313" key="9">
    <source>
        <dbReference type="Proteomes" id="UP000006180"/>
    </source>
</evidence>
<feature type="transmembrane region" description="Helical" evidence="6">
    <location>
        <begin position="278"/>
        <end position="301"/>
    </location>
</feature>
<dbReference type="InterPro" id="IPR011701">
    <property type="entry name" value="MFS"/>
</dbReference>
<feature type="transmembrane region" description="Helical" evidence="6">
    <location>
        <begin position="307"/>
        <end position="330"/>
    </location>
</feature>
<dbReference type="InterPro" id="IPR036259">
    <property type="entry name" value="MFS_trans_sf"/>
</dbReference>
<dbReference type="PRINTS" id="PR01036">
    <property type="entry name" value="TCRTETB"/>
</dbReference>
<dbReference type="Gene3D" id="1.20.1720.10">
    <property type="entry name" value="Multidrug resistance protein D"/>
    <property type="match status" value="1"/>
</dbReference>
<dbReference type="PANTHER" id="PTHR42718">
    <property type="entry name" value="MAJOR FACILITATOR SUPERFAMILY MULTIDRUG TRANSPORTER MFSC"/>
    <property type="match status" value="1"/>
</dbReference>
<feature type="transmembrane region" description="Helical" evidence="6">
    <location>
        <begin position="60"/>
        <end position="76"/>
    </location>
</feature>
<dbReference type="InterPro" id="IPR020846">
    <property type="entry name" value="MFS_dom"/>
</dbReference>
<feature type="transmembrane region" description="Helical" evidence="6">
    <location>
        <begin position="208"/>
        <end position="228"/>
    </location>
</feature>
<sequence>MTSYPQETFAAGTEQAVSVRWTLASLSLSMLLASLGTSIANVGLPTLAGAFSASFQEVQWVVLAYLLAITTLIISVGRLGDIVGRRKLLLAGIALFTMASASCAAAPHLSWLVAARAVQGLGAAVMMALAMAMVGEAVPKERTGSAMGLLGTMSAIGTALGPSLGGVLIGGFGWRAIFLVTVPCGLLALFLGHHALPAARPRAKSTRPAFDVIGTLVLALTLGAYALAMTIGGGTFGTINLILLLAAIFGICAFLFVESRAASPLVRLATLREPRLRSGLATSMLVATVMMTTLVVGPFYLSRGLGLDAALVGLVMSAGPVVSALAGVPAGRLVDRFGAGRMAAAGLGIMAIGCLALSVVPQPFGVAGYVMALVTLTAGYALFQAANTTGVMKDARPEQRGIVSGLLNLSRNLGLVTGASVMGAVFSFAATASAFATADSVAAAAGMRATFAVATVLVVFAAAIAVASRVHVVEPTPEETEGVGGS</sequence>
<accession>I3X5Q3</accession>
<feature type="transmembrane region" description="Helical" evidence="6">
    <location>
        <begin position="146"/>
        <end position="170"/>
    </location>
</feature>
<keyword evidence="3 6" id="KW-0812">Transmembrane</keyword>
<feature type="transmembrane region" description="Helical" evidence="6">
    <location>
        <begin position="21"/>
        <end position="40"/>
    </location>
</feature>
<dbReference type="PANTHER" id="PTHR42718:SF9">
    <property type="entry name" value="MAJOR FACILITATOR SUPERFAMILY MULTIDRUG TRANSPORTER MFSC"/>
    <property type="match status" value="1"/>
</dbReference>
<evidence type="ECO:0000256" key="5">
    <source>
        <dbReference type="ARBA" id="ARBA00023136"/>
    </source>
</evidence>
<feature type="transmembrane region" description="Helical" evidence="6">
    <location>
        <begin position="366"/>
        <end position="392"/>
    </location>
</feature>
<dbReference type="HOGENOM" id="CLU_000960_28_3_5"/>
<dbReference type="GO" id="GO:0016020">
    <property type="term" value="C:membrane"/>
    <property type="evidence" value="ECO:0007669"/>
    <property type="project" value="UniProtKB-SubCell"/>
</dbReference>
<evidence type="ECO:0000256" key="1">
    <source>
        <dbReference type="ARBA" id="ARBA00004141"/>
    </source>
</evidence>
<evidence type="ECO:0000259" key="7">
    <source>
        <dbReference type="PROSITE" id="PS50850"/>
    </source>
</evidence>
<keyword evidence="4 6" id="KW-1133">Transmembrane helix</keyword>
<dbReference type="GO" id="GO:0022857">
    <property type="term" value="F:transmembrane transporter activity"/>
    <property type="evidence" value="ECO:0007669"/>
    <property type="project" value="InterPro"/>
</dbReference>
<dbReference type="eggNOG" id="COG2814">
    <property type="taxonomic scope" value="Bacteria"/>
</dbReference>
<feature type="domain" description="Major facilitator superfamily (MFS) profile" evidence="7">
    <location>
        <begin position="22"/>
        <end position="480"/>
    </location>
</feature>
<dbReference type="PROSITE" id="PS50850">
    <property type="entry name" value="MFS"/>
    <property type="match status" value="1"/>
</dbReference>
<dbReference type="RefSeq" id="WP_014763375.1">
    <property type="nucleotide sequence ID" value="NC_018000.1"/>
</dbReference>
<dbReference type="STRING" id="1185652.USDA257_c26350"/>
<feature type="transmembrane region" description="Helical" evidence="6">
    <location>
        <begin position="176"/>
        <end position="196"/>
    </location>
</feature>
<feature type="transmembrane region" description="Helical" evidence="6">
    <location>
        <begin position="413"/>
        <end position="437"/>
    </location>
</feature>
<feature type="transmembrane region" description="Helical" evidence="6">
    <location>
        <begin position="113"/>
        <end position="134"/>
    </location>
</feature>
<keyword evidence="2" id="KW-0813">Transport</keyword>
<dbReference type="Proteomes" id="UP000006180">
    <property type="component" value="Chromosome"/>
</dbReference>
<dbReference type="PATRIC" id="fig|1185652.3.peg.2729"/>
<dbReference type="AlphaFoldDB" id="I3X5Q3"/>
<keyword evidence="5 6" id="KW-0472">Membrane</keyword>
<evidence type="ECO:0000256" key="3">
    <source>
        <dbReference type="ARBA" id="ARBA00022692"/>
    </source>
</evidence>
<evidence type="ECO:0000313" key="8">
    <source>
        <dbReference type="EMBL" id="AFL51209.1"/>
    </source>
</evidence>
<evidence type="ECO:0000256" key="2">
    <source>
        <dbReference type="ARBA" id="ARBA00022448"/>
    </source>
</evidence>
<evidence type="ECO:0000256" key="4">
    <source>
        <dbReference type="ARBA" id="ARBA00022989"/>
    </source>
</evidence>
<comment type="subcellular location">
    <subcellularLocation>
        <location evidence="1">Membrane</location>
        <topology evidence="1">Multi-pass membrane protein</topology>
    </subcellularLocation>
</comment>
<feature type="transmembrane region" description="Helical" evidence="6">
    <location>
        <begin position="449"/>
        <end position="467"/>
    </location>
</feature>
<dbReference type="Pfam" id="PF07690">
    <property type="entry name" value="MFS_1"/>
    <property type="match status" value="1"/>
</dbReference>
<reference evidence="8 9" key="1">
    <citation type="journal article" date="2012" name="J. Bacteriol.">
        <title>Complete genome sequence of the broad-host-range strain Sinorhizobium fredii USDA257.</title>
        <authorList>
            <person name="Schuldes J."/>
            <person name="Rodriguez Orbegoso M."/>
            <person name="Schmeisser C."/>
            <person name="Krishnan H.B."/>
            <person name="Daniel R."/>
            <person name="Streit W.R."/>
        </authorList>
    </citation>
    <scope>NUCLEOTIDE SEQUENCE [LARGE SCALE GENOMIC DNA]</scope>
    <source>
        <strain evidence="8 9">USDA 257</strain>
    </source>
</reference>
<gene>
    <name evidence="8" type="ORF">USDA257_c26350</name>
</gene>
<feature type="transmembrane region" description="Helical" evidence="6">
    <location>
        <begin position="234"/>
        <end position="257"/>
    </location>
</feature>
<dbReference type="Gene3D" id="1.20.1250.20">
    <property type="entry name" value="MFS general substrate transporter like domains"/>
    <property type="match status" value="1"/>
</dbReference>
<dbReference type="KEGG" id="sfd:USDA257_c26350"/>
<feature type="transmembrane region" description="Helical" evidence="6">
    <location>
        <begin position="88"/>
        <end position="107"/>
    </location>
</feature>